<dbReference type="InterPro" id="IPR002495">
    <property type="entry name" value="Glyco_trans_8"/>
</dbReference>
<gene>
    <name evidence="1" type="ORF">AL0462_1513</name>
    <name evidence="2" type="ORF">DWX79_07200</name>
</gene>
<evidence type="ECO:0000313" key="2">
    <source>
        <dbReference type="EMBL" id="RGS64405.1"/>
    </source>
</evidence>
<organism evidence="1 3">
    <name type="scientific">Bifidobacterium adolescentis</name>
    <dbReference type="NCBI Taxonomy" id="1680"/>
    <lineage>
        <taxon>Bacteria</taxon>
        <taxon>Bacillati</taxon>
        <taxon>Actinomycetota</taxon>
        <taxon>Actinomycetes</taxon>
        <taxon>Bifidobacteriales</taxon>
        <taxon>Bifidobacteriaceae</taxon>
        <taxon>Bifidobacterium</taxon>
    </lineage>
</organism>
<dbReference type="Proteomes" id="UP000193905">
    <property type="component" value="Unassembled WGS sequence"/>
</dbReference>
<dbReference type="Gene3D" id="3.90.550.10">
    <property type="entry name" value="Spore Coat Polysaccharide Biosynthesis Protein SpsA, Chain A"/>
    <property type="match status" value="1"/>
</dbReference>
<comment type="caution">
    <text evidence="1">The sequence shown here is derived from an EMBL/GenBank/DDBJ whole genome shotgun (WGS) entry which is preliminary data.</text>
</comment>
<dbReference type="InterPro" id="IPR029044">
    <property type="entry name" value="Nucleotide-diphossugar_trans"/>
</dbReference>
<dbReference type="GO" id="GO:0016757">
    <property type="term" value="F:glycosyltransferase activity"/>
    <property type="evidence" value="ECO:0007669"/>
    <property type="project" value="InterPro"/>
</dbReference>
<evidence type="ECO:0000313" key="1">
    <source>
        <dbReference type="EMBL" id="OSG95915.1"/>
    </source>
</evidence>
<dbReference type="AlphaFoldDB" id="A0A1X2ZN88"/>
<protein>
    <submittedName>
        <fullName evidence="1">Glycosyltransferase</fullName>
    </submittedName>
</protein>
<dbReference type="Proteomes" id="UP000285462">
    <property type="component" value="Unassembled WGS sequence"/>
</dbReference>
<dbReference type="RefSeq" id="WP_085381139.1">
    <property type="nucleotide sequence ID" value="NZ_JAQCOT010000012.1"/>
</dbReference>
<dbReference type="SUPFAM" id="SSF53448">
    <property type="entry name" value="Nucleotide-diphospho-sugar transferases"/>
    <property type="match status" value="1"/>
</dbReference>
<evidence type="ECO:0000313" key="3">
    <source>
        <dbReference type="Proteomes" id="UP000193905"/>
    </source>
</evidence>
<evidence type="ECO:0000313" key="4">
    <source>
        <dbReference type="Proteomes" id="UP000285462"/>
    </source>
</evidence>
<dbReference type="EMBL" id="QRVT01000004">
    <property type="protein sequence ID" value="RGS64405.1"/>
    <property type="molecule type" value="Genomic_DNA"/>
</dbReference>
<dbReference type="PANTHER" id="PTHR11183">
    <property type="entry name" value="GLYCOGENIN SUBFAMILY MEMBER"/>
    <property type="match status" value="1"/>
</dbReference>
<proteinExistence type="predicted"/>
<reference evidence="2 4" key="2">
    <citation type="submission" date="2018-08" db="EMBL/GenBank/DDBJ databases">
        <title>A genome reference for cultivated species of the human gut microbiota.</title>
        <authorList>
            <person name="Zou Y."/>
            <person name="Xue W."/>
            <person name="Luo G."/>
        </authorList>
    </citation>
    <scope>NUCLEOTIDE SEQUENCE [LARGE SCALE GENOMIC DNA]</scope>
    <source>
        <strain evidence="2 4">AF21-27</strain>
    </source>
</reference>
<dbReference type="InterPro" id="IPR050587">
    <property type="entry name" value="GNT1/Glycosyltrans_8"/>
</dbReference>
<reference evidence="1 3" key="1">
    <citation type="journal article" date="2016" name="Sci. Rep.">
        <title>Evaluation of genetic diversity among strains of the human gut commensal Bifidobacterium adolescentis.</title>
        <authorList>
            <person name="Duranti S."/>
            <person name="Milani C."/>
            <person name="Lugli G.A."/>
            <person name="Mancabelli L."/>
            <person name="Turroni F."/>
            <person name="Ferrario C."/>
            <person name="Mangifesta M."/>
            <person name="Viappiani A."/>
            <person name="Sanchez B."/>
            <person name="Margolles A."/>
            <person name="van Sinderen D."/>
            <person name="Ventura M."/>
        </authorList>
    </citation>
    <scope>NUCLEOTIDE SEQUENCE [LARGE SCALE GENOMIC DNA]</scope>
    <source>
        <strain evidence="1 3">AL46-2</strain>
    </source>
</reference>
<keyword evidence="1" id="KW-0808">Transferase</keyword>
<dbReference type="Pfam" id="PF01501">
    <property type="entry name" value="Glyco_transf_8"/>
    <property type="match status" value="1"/>
</dbReference>
<name>A0A1X2ZN88_BIFAD</name>
<dbReference type="EMBL" id="LNKH01000010">
    <property type="protein sequence ID" value="OSG95915.1"/>
    <property type="molecule type" value="Genomic_DNA"/>
</dbReference>
<sequence>MTMHSDNPRKAYITICTDDKYLPGVVALNRSLRTVESEYPLIVLTTGNMSESGVQTLANESIRHLTAKNIVPSEYIRNLNIKNGSPNWSNTFFKLRIFGLSQFDTLVYLDSDMIVLRNIDHLFDKLHMSAVAAGHHFNKTWNQLNSGLMVFTPSIALEKNLVDLIEGEPSADMLNGQGIGDQDIINHYFDDWDRQDNLHLPETYNQFISLVPEYLRKGYLATTKDIYVVHFVGKVKPWNYTIKEYLHMLLRALRWRSLAEFSIVRTFNRLLRK</sequence>
<accession>A0A1X2ZN88</accession>